<gene>
    <name evidence="3" type="ORF">MELLADRAFT_67254</name>
</gene>
<reference evidence="4" key="1">
    <citation type="journal article" date="2011" name="Proc. Natl. Acad. Sci. U.S.A.">
        <title>Obligate biotrophy features unraveled by the genomic analysis of rust fungi.</title>
        <authorList>
            <person name="Duplessis S."/>
            <person name="Cuomo C.A."/>
            <person name="Lin Y.-C."/>
            <person name="Aerts A."/>
            <person name="Tisserant E."/>
            <person name="Veneault-Fourrey C."/>
            <person name="Joly D.L."/>
            <person name="Hacquard S."/>
            <person name="Amselem J."/>
            <person name="Cantarel B.L."/>
            <person name="Chiu R."/>
            <person name="Coutinho P.M."/>
            <person name="Feau N."/>
            <person name="Field M."/>
            <person name="Frey P."/>
            <person name="Gelhaye E."/>
            <person name="Goldberg J."/>
            <person name="Grabherr M.G."/>
            <person name="Kodira C.D."/>
            <person name="Kohler A."/>
            <person name="Kuees U."/>
            <person name="Lindquist E.A."/>
            <person name="Lucas S.M."/>
            <person name="Mago R."/>
            <person name="Mauceli E."/>
            <person name="Morin E."/>
            <person name="Murat C."/>
            <person name="Pangilinan J.L."/>
            <person name="Park R."/>
            <person name="Pearson M."/>
            <person name="Quesneville H."/>
            <person name="Rouhier N."/>
            <person name="Sakthikumar S."/>
            <person name="Salamov A.A."/>
            <person name="Schmutz J."/>
            <person name="Selles B."/>
            <person name="Shapiro H."/>
            <person name="Tanguay P."/>
            <person name="Tuskan G.A."/>
            <person name="Henrissat B."/>
            <person name="Van de Peer Y."/>
            <person name="Rouze P."/>
            <person name="Ellis J.G."/>
            <person name="Dodds P.N."/>
            <person name="Schein J.E."/>
            <person name="Zhong S."/>
            <person name="Hamelin R.C."/>
            <person name="Grigoriev I.V."/>
            <person name="Szabo L.J."/>
            <person name="Martin F."/>
        </authorList>
    </citation>
    <scope>NUCLEOTIDE SEQUENCE [LARGE SCALE GENOMIC DNA]</scope>
    <source>
        <strain evidence="4">98AG31 / pathotype 3-4-7</strain>
    </source>
</reference>
<proteinExistence type="predicted"/>
<dbReference type="EMBL" id="GL883140">
    <property type="protein sequence ID" value="EGG01156.1"/>
    <property type="molecule type" value="Genomic_DNA"/>
</dbReference>
<organism evidence="4">
    <name type="scientific">Melampsora larici-populina (strain 98AG31 / pathotype 3-4-7)</name>
    <name type="common">Poplar leaf rust fungus</name>
    <dbReference type="NCBI Taxonomy" id="747676"/>
    <lineage>
        <taxon>Eukaryota</taxon>
        <taxon>Fungi</taxon>
        <taxon>Dikarya</taxon>
        <taxon>Basidiomycota</taxon>
        <taxon>Pucciniomycotina</taxon>
        <taxon>Pucciniomycetes</taxon>
        <taxon>Pucciniales</taxon>
        <taxon>Melampsoraceae</taxon>
        <taxon>Melampsora</taxon>
    </lineage>
</organism>
<dbReference type="Proteomes" id="UP000001072">
    <property type="component" value="Unassembled WGS sequence"/>
</dbReference>
<dbReference type="GeneID" id="18930798"/>
<evidence type="ECO:0000313" key="4">
    <source>
        <dbReference type="Proteomes" id="UP000001072"/>
    </source>
</evidence>
<name>F4S2D6_MELLP</name>
<dbReference type="AlphaFoldDB" id="F4S2D6"/>
<dbReference type="RefSeq" id="XP_007415506.1">
    <property type="nucleotide sequence ID" value="XM_007415444.1"/>
</dbReference>
<keyword evidence="1" id="KW-0175">Coiled coil</keyword>
<feature type="coiled-coil region" evidence="1">
    <location>
        <begin position="95"/>
        <end position="129"/>
    </location>
</feature>
<feature type="region of interest" description="Disordered" evidence="2">
    <location>
        <begin position="1"/>
        <end position="42"/>
    </location>
</feature>
<evidence type="ECO:0000313" key="3">
    <source>
        <dbReference type="EMBL" id="EGG01156.1"/>
    </source>
</evidence>
<dbReference type="VEuPathDB" id="FungiDB:MELLADRAFT_67254"/>
<sequence>MLSLRSHSGARKSGSGSSNLTEFDRPDRDDSAHMVDTDEQRPARPLRANEMIFFKDAVTDSGINELHRLQALALAELSQMSENILSSSRKVDGVINHLEDALNSFLNKVEGVMNKLEDVMEKVERISDKVDGIADHIDTLTELVQSNPNAATHATGNGHVDADDATSTGSVWVCATELRGKISTQAYRFINKATLDSYTALETPGRVWLANSLYNSIKSAVRQIAAVEPLLPRQVNGVTSVLAARAYDSEVKNVCKHVREKLHLLLLTGVYDPKNAVVHGAVPTLKSLVHKIAIKFRQVADHVPIETVWASTSEPERVRMAYLVGYNLIISVY</sequence>
<dbReference type="InParanoid" id="F4S2D6"/>
<dbReference type="HOGENOM" id="CLU_030194_0_0_1"/>
<feature type="compositionally biased region" description="Basic and acidic residues" evidence="2">
    <location>
        <begin position="22"/>
        <end position="42"/>
    </location>
</feature>
<protein>
    <submittedName>
        <fullName evidence="3">Uncharacterized protein</fullName>
    </submittedName>
</protein>
<evidence type="ECO:0000256" key="2">
    <source>
        <dbReference type="SAM" id="MobiDB-lite"/>
    </source>
</evidence>
<evidence type="ECO:0000256" key="1">
    <source>
        <dbReference type="SAM" id="Coils"/>
    </source>
</evidence>
<dbReference type="KEGG" id="mlr:MELLADRAFT_67254"/>
<accession>F4S2D6</accession>
<keyword evidence="4" id="KW-1185">Reference proteome</keyword>